<keyword evidence="7" id="KW-0245">EGF-like domain</keyword>
<dbReference type="OMA" id="FWIREMY"/>
<comment type="caution">
    <text evidence="7">Lacks conserved residue(s) required for the propagation of feature annotation.</text>
</comment>
<evidence type="ECO:0000256" key="2">
    <source>
        <dbReference type="ARBA" id="ARBA00006373"/>
    </source>
</evidence>
<gene>
    <name evidence="12" type="ORF">NEMVEDRAFT_v1g197168</name>
</gene>
<feature type="domain" description="EGF-like" evidence="11">
    <location>
        <begin position="273"/>
        <end position="311"/>
    </location>
</feature>
<reference evidence="12 13" key="1">
    <citation type="journal article" date="2007" name="Science">
        <title>Sea anemone genome reveals ancestral eumetazoan gene repertoire and genomic organization.</title>
        <authorList>
            <person name="Putnam N.H."/>
            <person name="Srivastava M."/>
            <person name="Hellsten U."/>
            <person name="Dirks B."/>
            <person name="Chapman J."/>
            <person name="Salamov A."/>
            <person name="Terry A."/>
            <person name="Shapiro H."/>
            <person name="Lindquist E."/>
            <person name="Kapitonov V.V."/>
            <person name="Jurka J."/>
            <person name="Genikhovich G."/>
            <person name="Grigoriev I.V."/>
            <person name="Lucas S.M."/>
            <person name="Steele R.E."/>
            <person name="Finnerty J.R."/>
            <person name="Technau U."/>
            <person name="Martindale M.Q."/>
            <person name="Rokhsar D.S."/>
        </authorList>
    </citation>
    <scope>NUCLEOTIDE SEQUENCE [LARGE SCALE GENOMIC DNA]</scope>
    <source>
        <strain evidence="13">CH2 X CH6</strain>
    </source>
</reference>
<accession>A7RHD9</accession>
<dbReference type="Gene3D" id="2.10.25.10">
    <property type="entry name" value="Laminin"/>
    <property type="match status" value="1"/>
</dbReference>
<dbReference type="PROSITE" id="PS50026">
    <property type="entry name" value="EGF_3"/>
    <property type="match status" value="1"/>
</dbReference>
<feature type="transmembrane region" description="Helical" evidence="9">
    <location>
        <begin position="520"/>
        <end position="541"/>
    </location>
</feature>
<feature type="transmembrane region" description="Helical" evidence="9">
    <location>
        <begin position="743"/>
        <end position="761"/>
    </location>
</feature>
<keyword evidence="4 9" id="KW-0812">Transmembrane</keyword>
<dbReference type="EMBL" id="DS469510">
    <property type="protein sequence ID" value="EDO49330.1"/>
    <property type="molecule type" value="Genomic_DNA"/>
</dbReference>
<name>A7RHD9_NEMVE</name>
<dbReference type="SUPFAM" id="SSF57196">
    <property type="entry name" value="EGF/Laminin"/>
    <property type="match status" value="1"/>
</dbReference>
<comment type="subcellular location">
    <subcellularLocation>
        <location evidence="1">Membrane</location>
        <topology evidence="1">Multi-pass membrane protein</topology>
    </subcellularLocation>
</comment>
<evidence type="ECO:0000259" key="11">
    <source>
        <dbReference type="PROSITE" id="PS50026"/>
    </source>
</evidence>
<evidence type="ECO:0000256" key="4">
    <source>
        <dbReference type="ARBA" id="ARBA00022692"/>
    </source>
</evidence>
<dbReference type="HOGENOM" id="CLU_280945_0_0_1"/>
<feature type="compositionally biased region" description="Pro residues" evidence="8">
    <location>
        <begin position="1094"/>
        <end position="1103"/>
    </location>
</feature>
<dbReference type="eggNOG" id="ENOG502QSYQ">
    <property type="taxonomic scope" value="Eukaryota"/>
</dbReference>
<evidence type="ECO:0000313" key="13">
    <source>
        <dbReference type="Proteomes" id="UP000001593"/>
    </source>
</evidence>
<evidence type="ECO:0000256" key="8">
    <source>
        <dbReference type="SAM" id="MobiDB-lite"/>
    </source>
</evidence>
<evidence type="ECO:0000256" key="3">
    <source>
        <dbReference type="ARBA" id="ARBA00009583"/>
    </source>
</evidence>
<feature type="transmembrane region" description="Helical" evidence="9">
    <location>
        <begin position="553"/>
        <end position="574"/>
    </location>
</feature>
<feature type="transmembrane region" description="Helical" evidence="9">
    <location>
        <begin position="419"/>
        <end position="441"/>
    </location>
</feature>
<feature type="compositionally biased region" description="Pro residues" evidence="8">
    <location>
        <begin position="1066"/>
        <end position="1076"/>
    </location>
</feature>
<evidence type="ECO:0000313" key="12">
    <source>
        <dbReference type="EMBL" id="EDO49330.1"/>
    </source>
</evidence>
<dbReference type="CDD" id="cd00054">
    <property type="entry name" value="EGF_CA"/>
    <property type="match status" value="1"/>
</dbReference>
<dbReference type="Pfam" id="PF14857">
    <property type="entry name" value="TMEM151"/>
    <property type="match status" value="2"/>
</dbReference>
<dbReference type="GO" id="GO:0016020">
    <property type="term" value="C:membrane"/>
    <property type="evidence" value="ECO:0000318"/>
    <property type="project" value="GO_Central"/>
</dbReference>
<dbReference type="InterPro" id="IPR000742">
    <property type="entry name" value="EGF"/>
</dbReference>
<evidence type="ECO:0000256" key="6">
    <source>
        <dbReference type="ARBA" id="ARBA00023136"/>
    </source>
</evidence>
<evidence type="ECO:0000256" key="9">
    <source>
        <dbReference type="SAM" id="Phobius"/>
    </source>
</evidence>
<dbReference type="PROSITE" id="PS01186">
    <property type="entry name" value="EGF_2"/>
    <property type="match status" value="1"/>
</dbReference>
<feature type="disulfide bond" evidence="7">
    <location>
        <begin position="301"/>
        <end position="310"/>
    </location>
</feature>
<dbReference type="Proteomes" id="UP000001593">
    <property type="component" value="Unassembled WGS sequence"/>
</dbReference>
<feature type="region of interest" description="Disordered" evidence="8">
    <location>
        <begin position="1064"/>
        <end position="1117"/>
    </location>
</feature>
<organism evidence="12 13">
    <name type="scientific">Nematostella vectensis</name>
    <name type="common">Starlet sea anemone</name>
    <dbReference type="NCBI Taxonomy" id="45351"/>
    <lineage>
        <taxon>Eukaryota</taxon>
        <taxon>Metazoa</taxon>
        <taxon>Cnidaria</taxon>
        <taxon>Anthozoa</taxon>
        <taxon>Hexacorallia</taxon>
        <taxon>Actiniaria</taxon>
        <taxon>Edwardsiidae</taxon>
        <taxon>Nematostella</taxon>
    </lineage>
</organism>
<keyword evidence="5 9" id="KW-1133">Transmembrane helix</keyword>
<sequence>MTTKVPVSTFVVLLLAVSVHGAKEFCSKIFFQNVDEDAIPYKVVMDGVYIKQPGNHNNFPVYFCNSTGLFFYYDVSSDGSKYLLFAKDFKSYFGVGAELKSHANPVNWMSTGSLNRKDIFGELVYKWKYWSMKDSINYYVNKNPTAVCVDEDFIECDSNSVYMTTTITDGSSGATLNDPKTDYFSRRIGDFKNLRPVYYQSTARWYLYYDGNGYWIMSTSRYNTAFSSSGTILRVKDLAMRPEFITNKWYIYYYGWIETKGNVSMRCRGIQHGSNGCAIGSPCGSNGKCIYTFGNETVCDCNPGYTGQRCTINKQCVVPSLNTGEIGGKYETERVPGSKMVLFCNKGISLSWRFGVCVDGSSSPYWSREGSVCHLPYTAPPPTWSSWTNTRAPWSPWSAPTRPPGGSSRKRVDFDDYPALLPSVLTIAILLQILLPLLIWLGALCFKSCKETGEETEDESRLQEFTCNIETRLQEVARAETPEEQAQKVREYQDAVRRYQAEKESRDKKRKRGLYRNASFFRLYSMGMWISFIMWCVFLIGCRASKCGQYGTIMVYLLVMAIVMVCVAPVIFLLESLCSHERSYITNIMKDETAWDYIKRMQQVAPVINMVVECYHYETRTRVVYYTDANGNQQSRTETYQEKVTTFIDTDTFDYGSWLDVSKNEMPELSSVELTRLKIDPVVEFGDVETAQSFDTQREEMIERNRHRDVYQDFSYSRDIPGLEKRISAYVNLTQRPFWIREMYYWLATFLCMTWPYRWLFRAKTAKNYYDLKKKIYKSSTPPPQVDIMNPLALLGMNPVIPNTYPSPLNPAFQSSTPDVNAVPSAPYPQASGVAPPYPLYTPADAAFPPAQAPYPPPYPTPAGGCHLKWAHQLDVSKNEMPELSSVELTRLKIDPVVEFGDVETAQSFDTQREEMIERNRHRDVYQDFSYSRDIPGLEKRISAYVNLTQRPFWIREMYYWLATFLCMTWPYRWLFRAKTAKNYYDLKKKIYKSSTPPPQVDIMNPLALLGMNPVIPNTYPSPLNPAFQSSTPDVNAVPSAPYPQASGVAPPYPLYTPADAAFPPAQAPYPPPYPTPAGGYPPDQGGYPLQTMGPPPDAPPPSYDSAVKEGTGPARC</sequence>
<dbReference type="PANTHER" id="PTHR31893">
    <property type="entry name" value="TRANSMEMBRANE PROTEIN 151 HOMOLOG"/>
    <property type="match status" value="1"/>
</dbReference>
<feature type="chain" id="PRO_5002714425" description="EGF-like domain-containing protein" evidence="10">
    <location>
        <begin position="22"/>
        <end position="1117"/>
    </location>
</feature>
<proteinExistence type="inferred from homology"/>
<keyword evidence="7" id="KW-1015">Disulfide bond</keyword>
<dbReference type="InterPro" id="IPR026767">
    <property type="entry name" value="Tmem151"/>
</dbReference>
<evidence type="ECO:0000256" key="5">
    <source>
        <dbReference type="ARBA" id="ARBA00022989"/>
    </source>
</evidence>
<dbReference type="PROSITE" id="PS00022">
    <property type="entry name" value="EGF_1"/>
    <property type="match status" value="1"/>
</dbReference>
<evidence type="ECO:0000256" key="1">
    <source>
        <dbReference type="ARBA" id="ARBA00004141"/>
    </source>
</evidence>
<comment type="similarity">
    <text evidence="3">Belongs to the TMEM151 family.</text>
</comment>
<evidence type="ECO:0000256" key="7">
    <source>
        <dbReference type="PROSITE-ProRule" id="PRU00076"/>
    </source>
</evidence>
<dbReference type="PANTHER" id="PTHR31893:SF5">
    <property type="entry name" value="TRANSMEMBRANE PROTEIN 151 HOMOLOG"/>
    <property type="match status" value="1"/>
</dbReference>
<dbReference type="InParanoid" id="A7RHD9"/>
<keyword evidence="13" id="KW-1185">Reference proteome</keyword>
<evidence type="ECO:0000256" key="10">
    <source>
        <dbReference type="SAM" id="SignalP"/>
    </source>
</evidence>
<comment type="similarity">
    <text evidence="2">Belongs to the EGF domain peptide family.</text>
</comment>
<keyword evidence="10" id="KW-0732">Signal</keyword>
<dbReference type="AlphaFoldDB" id="A7RHD9"/>
<protein>
    <recommendedName>
        <fullName evidence="11">EGF-like domain-containing protein</fullName>
    </recommendedName>
</protein>
<keyword evidence="6 9" id="KW-0472">Membrane</keyword>
<feature type="signal peptide" evidence="10">
    <location>
        <begin position="1"/>
        <end position="21"/>
    </location>
</feature>